<organism evidence="1 2">
    <name type="scientific">Roseateles saccharophilus</name>
    <name type="common">Pseudomonas saccharophila</name>
    <dbReference type="NCBI Taxonomy" id="304"/>
    <lineage>
        <taxon>Bacteria</taxon>
        <taxon>Pseudomonadati</taxon>
        <taxon>Pseudomonadota</taxon>
        <taxon>Betaproteobacteria</taxon>
        <taxon>Burkholderiales</taxon>
        <taxon>Sphaerotilaceae</taxon>
        <taxon>Roseateles</taxon>
    </lineage>
</organism>
<name>A0A4R3UZC2_ROSSA</name>
<comment type="caution">
    <text evidence="1">The sequence shown here is derived from an EMBL/GenBank/DDBJ whole genome shotgun (WGS) entry which is preliminary data.</text>
</comment>
<accession>A0A4R3UZC2</accession>
<evidence type="ECO:0000313" key="1">
    <source>
        <dbReference type="EMBL" id="TCU96148.1"/>
    </source>
</evidence>
<proteinExistence type="predicted"/>
<dbReference type="AlphaFoldDB" id="A0A4R3UZC2"/>
<dbReference type="Proteomes" id="UP000295110">
    <property type="component" value="Unassembled WGS sequence"/>
</dbReference>
<reference evidence="1 2" key="1">
    <citation type="submission" date="2019-03" db="EMBL/GenBank/DDBJ databases">
        <title>Genomic Encyclopedia of Type Strains, Phase IV (KMG-IV): sequencing the most valuable type-strain genomes for metagenomic binning, comparative biology and taxonomic classification.</title>
        <authorList>
            <person name="Goeker M."/>
        </authorList>
    </citation>
    <scope>NUCLEOTIDE SEQUENCE [LARGE SCALE GENOMIC DNA]</scope>
    <source>
        <strain evidence="1 2">DSM 654</strain>
    </source>
</reference>
<sequence>MKTSVILGARHRPSRPADLPAALPLFDSTDSQACAAVDWMLG</sequence>
<keyword evidence="2" id="KW-1185">Reference proteome</keyword>
<protein>
    <submittedName>
        <fullName evidence="1">Uncharacterized protein</fullName>
    </submittedName>
</protein>
<evidence type="ECO:0000313" key="2">
    <source>
        <dbReference type="Proteomes" id="UP000295110"/>
    </source>
</evidence>
<dbReference type="EMBL" id="SMBU01000014">
    <property type="protein sequence ID" value="TCU96148.1"/>
    <property type="molecule type" value="Genomic_DNA"/>
</dbReference>
<gene>
    <name evidence="1" type="ORF">EV671_101426</name>
</gene>